<keyword evidence="8" id="KW-1185">Reference proteome</keyword>
<feature type="transmembrane region" description="Helical" evidence="6">
    <location>
        <begin position="219"/>
        <end position="236"/>
    </location>
</feature>
<evidence type="ECO:0000256" key="3">
    <source>
        <dbReference type="ARBA" id="ARBA00022692"/>
    </source>
</evidence>
<evidence type="ECO:0000313" key="8">
    <source>
        <dbReference type="Proteomes" id="UP001165587"/>
    </source>
</evidence>
<dbReference type="EMBL" id="JANLCK010000002">
    <property type="protein sequence ID" value="MCS5724936.1"/>
    <property type="molecule type" value="Genomic_DNA"/>
</dbReference>
<dbReference type="GO" id="GO:0022857">
    <property type="term" value="F:transmembrane transporter activity"/>
    <property type="evidence" value="ECO:0007669"/>
    <property type="project" value="InterPro"/>
</dbReference>
<evidence type="ECO:0000256" key="6">
    <source>
        <dbReference type="SAM" id="Phobius"/>
    </source>
</evidence>
<dbReference type="RefSeq" id="WP_259525413.1">
    <property type="nucleotide sequence ID" value="NZ_JANLCK010000002.1"/>
</dbReference>
<accession>A0AA41XB43</accession>
<keyword evidence="5 6" id="KW-0472">Membrane</keyword>
<sequence length="307" mass="31473">MSVELWVAILAGTLALAAPLVFAGIGEGFVERAGRINLGIEGMMIMGAFTGVWAGSLGGPLVGLVAGAGVGLVMAVGMNLVIHRLHANEIVVGLAVTMLGLGLSTYLFQLWIPSGETNVTVQTVPRADLGPLTDIPVIGPVLFGQSPLVYAAAVLLVAAWAVTRFTRFGLAVQAVGSDPDAAALRGVRVQRTGASALLIGGALAGLGGAAITVGTIGSFTPDITAGRGYIVLAVVIMGRSRPVGIALGALLFAFLQSFALLSQSTALTLPSEVYQSAPYLVTLVVLVITSRRQLRRLYRSTTGRAAT</sequence>
<keyword evidence="2" id="KW-1003">Cell membrane</keyword>
<feature type="transmembrane region" description="Helical" evidence="6">
    <location>
        <begin position="38"/>
        <end position="55"/>
    </location>
</feature>
<comment type="caution">
    <text evidence="7">The sequence shown here is derived from an EMBL/GenBank/DDBJ whole genome shotgun (WGS) entry which is preliminary data.</text>
</comment>
<evidence type="ECO:0000256" key="1">
    <source>
        <dbReference type="ARBA" id="ARBA00004651"/>
    </source>
</evidence>
<protein>
    <submittedName>
        <fullName evidence="7">ABC transporter permease</fullName>
    </submittedName>
</protein>
<evidence type="ECO:0000256" key="2">
    <source>
        <dbReference type="ARBA" id="ARBA00022475"/>
    </source>
</evidence>
<dbReference type="PANTHER" id="PTHR43370">
    <property type="entry name" value="SUGAR ABC TRANSPORTER INTEGRAL MEMBRANE PROTEIN-RELATED"/>
    <property type="match status" value="1"/>
</dbReference>
<name>A0AA41XB43_9MICO</name>
<feature type="transmembrane region" description="Helical" evidence="6">
    <location>
        <begin position="194"/>
        <end position="213"/>
    </location>
</feature>
<comment type="subcellular location">
    <subcellularLocation>
        <location evidence="1">Cell membrane</location>
        <topology evidence="1">Multi-pass membrane protein</topology>
    </subcellularLocation>
</comment>
<evidence type="ECO:0000256" key="4">
    <source>
        <dbReference type="ARBA" id="ARBA00022989"/>
    </source>
</evidence>
<dbReference type="AlphaFoldDB" id="A0AA41XB43"/>
<gene>
    <name evidence="7" type="ORF">N1028_03410</name>
</gene>
<feature type="transmembrane region" description="Helical" evidence="6">
    <location>
        <begin position="273"/>
        <end position="290"/>
    </location>
</feature>
<keyword evidence="4 6" id="KW-1133">Transmembrane helix</keyword>
<organism evidence="7 8">
    <name type="scientific">Herbiconiux oxytropis</name>
    <dbReference type="NCBI Taxonomy" id="2970915"/>
    <lineage>
        <taxon>Bacteria</taxon>
        <taxon>Bacillati</taxon>
        <taxon>Actinomycetota</taxon>
        <taxon>Actinomycetes</taxon>
        <taxon>Micrococcales</taxon>
        <taxon>Microbacteriaceae</taxon>
        <taxon>Herbiconiux</taxon>
    </lineage>
</organism>
<proteinExistence type="predicted"/>
<dbReference type="GO" id="GO:0005886">
    <property type="term" value="C:plasma membrane"/>
    <property type="evidence" value="ECO:0007669"/>
    <property type="project" value="UniProtKB-SubCell"/>
</dbReference>
<dbReference type="PANTHER" id="PTHR43370:SF2">
    <property type="entry name" value="ABC TRANSPORTER PERMEASE PROTEIN"/>
    <property type="match status" value="1"/>
</dbReference>
<dbReference type="Pfam" id="PF02653">
    <property type="entry name" value="BPD_transp_2"/>
    <property type="match status" value="1"/>
</dbReference>
<reference evidence="7" key="1">
    <citation type="submission" date="2022-08" db="EMBL/GenBank/DDBJ databases">
        <authorList>
            <person name="Deng Y."/>
            <person name="Han X.-F."/>
            <person name="Zhang Y.-Q."/>
        </authorList>
    </citation>
    <scope>NUCLEOTIDE SEQUENCE</scope>
    <source>
        <strain evidence="7">CPCC 203407</strain>
    </source>
</reference>
<feature type="transmembrane region" description="Helical" evidence="6">
    <location>
        <begin position="243"/>
        <end position="261"/>
    </location>
</feature>
<feature type="transmembrane region" description="Helical" evidence="6">
    <location>
        <begin position="61"/>
        <end position="83"/>
    </location>
</feature>
<dbReference type="CDD" id="cd06580">
    <property type="entry name" value="TM_PBP1_transp_TpRbsC_like"/>
    <property type="match status" value="1"/>
</dbReference>
<feature type="transmembrane region" description="Helical" evidence="6">
    <location>
        <begin position="6"/>
        <end position="26"/>
    </location>
</feature>
<evidence type="ECO:0000256" key="5">
    <source>
        <dbReference type="ARBA" id="ARBA00023136"/>
    </source>
</evidence>
<dbReference type="Proteomes" id="UP001165587">
    <property type="component" value="Unassembled WGS sequence"/>
</dbReference>
<dbReference type="InterPro" id="IPR001851">
    <property type="entry name" value="ABC_transp_permease"/>
</dbReference>
<feature type="transmembrane region" description="Helical" evidence="6">
    <location>
        <begin position="90"/>
        <end position="112"/>
    </location>
</feature>
<evidence type="ECO:0000313" key="7">
    <source>
        <dbReference type="EMBL" id="MCS5724936.1"/>
    </source>
</evidence>
<keyword evidence="3 6" id="KW-0812">Transmembrane</keyword>
<feature type="transmembrane region" description="Helical" evidence="6">
    <location>
        <begin position="137"/>
        <end position="162"/>
    </location>
</feature>